<dbReference type="GO" id="GO:0005524">
    <property type="term" value="F:ATP binding"/>
    <property type="evidence" value="ECO:0007669"/>
    <property type="project" value="UniProtKB-KW"/>
</dbReference>
<name>A0A6C0C589_9ZZZZ</name>
<dbReference type="SUPFAM" id="SSF52540">
    <property type="entry name" value="P-loop containing nucleoside triphosphate hydrolases"/>
    <property type="match status" value="1"/>
</dbReference>
<evidence type="ECO:0000259" key="5">
    <source>
        <dbReference type="SMART" id="SM00534"/>
    </source>
</evidence>
<dbReference type="AlphaFoldDB" id="A0A6C0C589"/>
<keyword evidence="2" id="KW-0067">ATP-binding</keyword>
<keyword evidence="1" id="KW-0547">Nucleotide-binding</keyword>
<dbReference type="InterPro" id="IPR000432">
    <property type="entry name" value="DNA_mismatch_repair_MutS_C"/>
</dbReference>
<dbReference type="GO" id="GO:0006298">
    <property type="term" value="P:mismatch repair"/>
    <property type="evidence" value="ECO:0007669"/>
    <property type="project" value="InterPro"/>
</dbReference>
<dbReference type="Pfam" id="PF00488">
    <property type="entry name" value="MutS_V"/>
    <property type="match status" value="1"/>
</dbReference>
<evidence type="ECO:0000313" key="6">
    <source>
        <dbReference type="EMBL" id="QHS98818.1"/>
    </source>
</evidence>
<feature type="domain" description="DNA mismatch repair proteins mutS family" evidence="5">
    <location>
        <begin position="379"/>
        <end position="569"/>
    </location>
</feature>
<feature type="transmembrane region" description="Helical" evidence="4">
    <location>
        <begin position="132"/>
        <end position="156"/>
    </location>
</feature>
<proteinExistence type="predicted"/>
<sequence>MLDKEKIFEKFKLPIEYLDKKHKLTNEIKQDLELIKPNDNSTNSTYNVVFKTNNDFDNMSFDAWGKYFSSDKSFLKDSQHFYKNINDLHNEPHKIKKMVDIWNKINNESDFIEKYQYIDWERLYFLNNSKMFLSILSFYNITSPILQLIAPLFVFITPFLLMKSLGTPITAEIYIKILLENLKNQPFIKLFISFNSMSLGQQIYGLLMLGLYIYNIYSNVLSCYKFYTQMKILTAEFEDIRKYLECTIENMTFVLNKTNKLNSYQPFNNTLLSYKNRLSQFLNDIRHIPKSIFNKFNIFYIGTLMKYYFTLWDSKDIDDIFSYSFGFNCYYNNLIGLNQNIQHNNMNICLFKKNKSIKLIDTYHPNLTKKVIKNTITLNKNKIITGPNASGKTTLLKAITINIILSQQFGYGFYRKCYITPYHHLHCYINIPDTNDRDSLFQSEARRCKTILDSILVNKKDNHFCIFDELYSGTNPYEAIATAHSYLNYISNKKNVDFILTTHYIKLCELFDKNKHIDNIHMKTLITNNKPNYFYKIKTGISKVKGGVHVLKQLKYPEIITKEASNILKKL</sequence>
<dbReference type="InterPro" id="IPR045076">
    <property type="entry name" value="MutS"/>
</dbReference>
<organism evidence="6">
    <name type="scientific">viral metagenome</name>
    <dbReference type="NCBI Taxonomy" id="1070528"/>
    <lineage>
        <taxon>unclassified sequences</taxon>
        <taxon>metagenomes</taxon>
        <taxon>organismal metagenomes</taxon>
    </lineage>
</organism>
<dbReference type="PANTHER" id="PTHR11361">
    <property type="entry name" value="DNA MISMATCH REPAIR PROTEIN MUTS FAMILY MEMBER"/>
    <property type="match status" value="1"/>
</dbReference>
<keyword evidence="3" id="KW-0238">DNA-binding</keyword>
<dbReference type="GO" id="GO:0005829">
    <property type="term" value="C:cytosol"/>
    <property type="evidence" value="ECO:0007669"/>
    <property type="project" value="TreeGrafter"/>
</dbReference>
<dbReference type="PANTHER" id="PTHR11361:SF99">
    <property type="entry name" value="DNA MISMATCH REPAIR PROTEIN"/>
    <property type="match status" value="1"/>
</dbReference>
<evidence type="ECO:0000256" key="4">
    <source>
        <dbReference type="SAM" id="Phobius"/>
    </source>
</evidence>
<accession>A0A6C0C589</accession>
<keyword evidence="4" id="KW-0812">Transmembrane</keyword>
<protein>
    <recommendedName>
        <fullName evidence="5">DNA mismatch repair proteins mutS family domain-containing protein</fullName>
    </recommendedName>
</protein>
<evidence type="ECO:0000256" key="3">
    <source>
        <dbReference type="ARBA" id="ARBA00023125"/>
    </source>
</evidence>
<dbReference type="GO" id="GO:0140664">
    <property type="term" value="F:ATP-dependent DNA damage sensor activity"/>
    <property type="evidence" value="ECO:0007669"/>
    <property type="project" value="InterPro"/>
</dbReference>
<dbReference type="SMART" id="SM00534">
    <property type="entry name" value="MUTSac"/>
    <property type="match status" value="1"/>
</dbReference>
<feature type="transmembrane region" description="Helical" evidence="4">
    <location>
        <begin position="203"/>
        <end position="224"/>
    </location>
</feature>
<reference evidence="6" key="1">
    <citation type="journal article" date="2020" name="Nature">
        <title>Giant virus diversity and host interactions through global metagenomics.</title>
        <authorList>
            <person name="Schulz F."/>
            <person name="Roux S."/>
            <person name="Paez-Espino D."/>
            <person name="Jungbluth S."/>
            <person name="Walsh D.A."/>
            <person name="Denef V.J."/>
            <person name="McMahon K.D."/>
            <person name="Konstantinidis K.T."/>
            <person name="Eloe-Fadrosh E.A."/>
            <person name="Kyrpides N.C."/>
            <person name="Woyke T."/>
        </authorList>
    </citation>
    <scope>NUCLEOTIDE SEQUENCE</scope>
    <source>
        <strain evidence="6">GVMAG-M-3300020185-18</strain>
    </source>
</reference>
<evidence type="ECO:0000256" key="1">
    <source>
        <dbReference type="ARBA" id="ARBA00022741"/>
    </source>
</evidence>
<keyword evidence="4" id="KW-0472">Membrane</keyword>
<evidence type="ECO:0000256" key="2">
    <source>
        <dbReference type="ARBA" id="ARBA00022840"/>
    </source>
</evidence>
<keyword evidence="4" id="KW-1133">Transmembrane helix</keyword>
<dbReference type="GO" id="GO:0030983">
    <property type="term" value="F:mismatched DNA binding"/>
    <property type="evidence" value="ECO:0007669"/>
    <property type="project" value="InterPro"/>
</dbReference>
<dbReference type="InterPro" id="IPR027417">
    <property type="entry name" value="P-loop_NTPase"/>
</dbReference>
<dbReference type="EMBL" id="MN739324">
    <property type="protein sequence ID" value="QHS98818.1"/>
    <property type="molecule type" value="Genomic_DNA"/>
</dbReference>
<dbReference type="Gene3D" id="3.40.50.300">
    <property type="entry name" value="P-loop containing nucleotide triphosphate hydrolases"/>
    <property type="match status" value="1"/>
</dbReference>